<protein>
    <submittedName>
        <fullName evidence="2">DUF2911 domain-containing protein</fullName>
    </submittedName>
</protein>
<dbReference type="SUPFAM" id="SSF48452">
    <property type="entry name" value="TPR-like"/>
    <property type="match status" value="1"/>
</dbReference>
<organism evidence="2 3">
    <name type="scientific">Dyadobacter pollutisoli</name>
    <dbReference type="NCBI Taxonomy" id="2910158"/>
    <lineage>
        <taxon>Bacteria</taxon>
        <taxon>Pseudomonadati</taxon>
        <taxon>Bacteroidota</taxon>
        <taxon>Cytophagia</taxon>
        <taxon>Cytophagales</taxon>
        <taxon>Spirosomataceae</taxon>
        <taxon>Dyadobacter</taxon>
    </lineage>
</organism>
<dbReference type="Proteomes" id="UP001164653">
    <property type="component" value="Chromosome"/>
</dbReference>
<evidence type="ECO:0000256" key="1">
    <source>
        <dbReference type="SAM" id="SignalP"/>
    </source>
</evidence>
<dbReference type="Pfam" id="PF11138">
    <property type="entry name" value="DUF2911"/>
    <property type="match status" value="1"/>
</dbReference>
<feature type="chain" id="PRO_5039001617" evidence="1">
    <location>
        <begin position="21"/>
        <end position="303"/>
    </location>
</feature>
<dbReference type="AlphaFoldDB" id="A0A9E8N4R1"/>
<dbReference type="KEGG" id="dpf:ON006_18565"/>
<gene>
    <name evidence="2" type="ORF">ON006_18565</name>
</gene>
<proteinExistence type="predicted"/>
<reference evidence="2" key="1">
    <citation type="submission" date="2022-11" db="EMBL/GenBank/DDBJ databases">
        <title>Dyadobacter pollutisoli sp. nov., isolated from plastic dumped soil.</title>
        <authorList>
            <person name="Kim J.M."/>
            <person name="Kim K.R."/>
            <person name="Lee J.K."/>
            <person name="Hao L."/>
            <person name="Jeon C.O."/>
        </authorList>
    </citation>
    <scope>NUCLEOTIDE SEQUENCE</scope>
    <source>
        <strain evidence="2">U1</strain>
    </source>
</reference>
<accession>A0A9E8N4R1</accession>
<keyword evidence="1" id="KW-0732">Signal</keyword>
<dbReference type="InterPro" id="IPR021314">
    <property type="entry name" value="DUF2911"/>
</dbReference>
<dbReference type="InterPro" id="IPR011990">
    <property type="entry name" value="TPR-like_helical_dom_sf"/>
</dbReference>
<evidence type="ECO:0000313" key="3">
    <source>
        <dbReference type="Proteomes" id="UP001164653"/>
    </source>
</evidence>
<sequence length="303" mass="32376">MKKYLLSVSIAALLVTQSMGQRTPQPSPAAGVMQTIGVTDFTVKYSRPFIKGRKVFADSSVLAPYNQIWRTGANAATTFEASTEFSFGGRKVPAGKYALFTIPSGAAWTVMLNKNYEQGAEGYKESDDLAKIMVVPTSNQFNEAFKIEIEPVNDSTAYLNISWSSVNIPIPLAVSTESLTLNALNKAVAEKPEDVAVLQSTAGYLLSKGKDLQIALGLADKAIGLKESFSNLWIKAQILSKLGKVNEAIPVAQKALTVGAASGDGAFASFYKGQIEKGLADLQSKATPVKEVVSAVKGKKKKK</sequence>
<dbReference type="RefSeq" id="WP_244820868.1">
    <property type="nucleotide sequence ID" value="NZ_CP112998.1"/>
</dbReference>
<name>A0A9E8N4R1_9BACT</name>
<keyword evidence="3" id="KW-1185">Reference proteome</keyword>
<dbReference type="EMBL" id="CP112998">
    <property type="protein sequence ID" value="WAC09754.1"/>
    <property type="molecule type" value="Genomic_DNA"/>
</dbReference>
<evidence type="ECO:0000313" key="2">
    <source>
        <dbReference type="EMBL" id="WAC09754.1"/>
    </source>
</evidence>
<feature type="signal peptide" evidence="1">
    <location>
        <begin position="1"/>
        <end position="20"/>
    </location>
</feature>
<dbReference type="Gene3D" id="1.25.40.10">
    <property type="entry name" value="Tetratricopeptide repeat domain"/>
    <property type="match status" value="1"/>
</dbReference>